<evidence type="ECO:0000259" key="4">
    <source>
        <dbReference type="PROSITE" id="PS51549"/>
    </source>
</evidence>
<feature type="signal peptide" evidence="3">
    <location>
        <begin position="1"/>
        <end position="21"/>
    </location>
</feature>
<organism evidence="5">
    <name type="scientific">Rhipicephalus zambeziensis</name>
    <dbReference type="NCBI Taxonomy" id="60191"/>
    <lineage>
        <taxon>Eukaryota</taxon>
        <taxon>Metazoa</taxon>
        <taxon>Ecdysozoa</taxon>
        <taxon>Arthropoda</taxon>
        <taxon>Chelicerata</taxon>
        <taxon>Arachnida</taxon>
        <taxon>Acari</taxon>
        <taxon>Parasitiformes</taxon>
        <taxon>Ixodida</taxon>
        <taxon>Ixodoidea</taxon>
        <taxon>Ixodidae</taxon>
        <taxon>Rhipicephalinae</taxon>
        <taxon>Rhipicephalus</taxon>
        <taxon>Rhipicephalus</taxon>
    </lineage>
</organism>
<reference evidence="5" key="1">
    <citation type="journal article" date="2017" name="Parasit. Vectors">
        <title>Sialotranscriptomics of Rhipicephalus zambeziensis reveals intricate expression profiles of secretory proteins and suggests tight temporal transcriptional regulation during blood-feeding.</title>
        <authorList>
            <person name="de Castro M.H."/>
            <person name="de Klerk D."/>
            <person name="Pienaar R."/>
            <person name="Rees D.J.G."/>
            <person name="Mans B.J."/>
        </authorList>
    </citation>
    <scope>NUCLEOTIDE SEQUENCE</scope>
    <source>
        <tissue evidence="5">Salivary glands</tissue>
    </source>
</reference>
<dbReference type="AlphaFoldDB" id="A0A224Y2V0"/>
<dbReference type="Pfam" id="PF10517">
    <property type="entry name" value="DM13"/>
    <property type="match status" value="2"/>
</dbReference>
<keyword evidence="1" id="KW-0677">Repeat</keyword>
<feature type="compositionally biased region" description="Pro residues" evidence="2">
    <location>
        <begin position="261"/>
        <end position="286"/>
    </location>
</feature>
<accession>A0A224Y2V0</accession>
<evidence type="ECO:0000256" key="3">
    <source>
        <dbReference type="SAM" id="SignalP"/>
    </source>
</evidence>
<evidence type="ECO:0000256" key="1">
    <source>
        <dbReference type="ARBA" id="ARBA00022737"/>
    </source>
</evidence>
<protein>
    <submittedName>
        <fullName evidence="5">Chitin-binding protein</fullName>
    </submittedName>
</protein>
<feature type="chain" id="PRO_5013188947" evidence="3">
    <location>
        <begin position="22"/>
        <end position="330"/>
    </location>
</feature>
<evidence type="ECO:0000313" key="5">
    <source>
        <dbReference type="EMBL" id="MAA11886.1"/>
    </source>
</evidence>
<evidence type="ECO:0000256" key="2">
    <source>
        <dbReference type="SAM" id="MobiDB-lite"/>
    </source>
</evidence>
<feature type="region of interest" description="Disordered" evidence="2">
    <location>
        <begin position="254"/>
        <end position="293"/>
    </location>
</feature>
<dbReference type="PROSITE" id="PS51549">
    <property type="entry name" value="DM13"/>
    <property type="match status" value="2"/>
</dbReference>
<feature type="domain" description="DM13" evidence="4">
    <location>
        <begin position="143"/>
        <end position="248"/>
    </location>
</feature>
<proteinExistence type="predicted"/>
<feature type="domain" description="DM13" evidence="4">
    <location>
        <begin position="25"/>
        <end position="131"/>
    </location>
</feature>
<dbReference type="InterPro" id="IPR019545">
    <property type="entry name" value="DM13_domain"/>
</dbReference>
<keyword evidence="3" id="KW-0732">Signal</keyword>
<sequence>MARRLVVALLLAFIDMQGVTAVYYGPSIGAITAGKHDLKGNFFAATETSIIITDLQYDGKGPGAHFWAGTTGADLTKAGEELPDEHGSKNVLKKYSGVTVHLMLPKKITDYKSFGVYCTVADADFGHVVVPANFMLPKEQSLGKLTAKKGKADADDVTLMDSSTMMLKQFEYDASCKGSSFFMAAATKTAPADQMTKLLYNGKTDKLAQMAKTDVKLSLPTGKNWNDFTWFSVYCVDTKESHADLDIDKTKAESVPLNPSAIPPPPPPAPGPIGPVPGPAPGPAPGPSDNKKGDAGSLSVLSLLTLTIAAVLTALIARQCFEGGEHVKSS</sequence>
<dbReference type="SMART" id="SM00686">
    <property type="entry name" value="DM13"/>
    <property type="match status" value="2"/>
</dbReference>
<dbReference type="PANTHER" id="PTHR24036:SF5">
    <property type="entry name" value="THROMBOMODULIN"/>
    <property type="match status" value="1"/>
</dbReference>
<name>A0A224Y2V0_9ACAR</name>
<dbReference type="EMBL" id="GFPF01000740">
    <property type="protein sequence ID" value="MAA11886.1"/>
    <property type="molecule type" value="Transcribed_RNA"/>
</dbReference>
<dbReference type="InterPro" id="IPR052126">
    <property type="entry name" value="Spindle_Org/Thrombomodulin"/>
</dbReference>
<dbReference type="PANTHER" id="PTHR24036">
    <property type="entry name" value="SKELETOR-RELATED"/>
    <property type="match status" value="1"/>
</dbReference>